<sequence length="529" mass="62846">MYEKALIISRYHDDFSNPIYNAYVRGIQSQCRIIRFVDYFDQIHALGKKGFELQIENMIKKEEIELIFFIFVSGDPTLDPYFIQNIAKNKFIVMVFWDVEQFYEQIDRYYAQLADLVILPANYEYVYKLESMGVNAICPFSLFDSTKYRTFNKGKKEIDVSFVGEVTKGKRKEYIEYLEKNGINIESYGVGTKNGKVSFEKVVEIFNNSKINLSFTGMYENEVYSYCLNINNRIRQNKGKPIEISLCGGFVLTEYVSGIEKVFNSADIDTFLTKEELLCKVQFYLNNHNLREEMAKRAYKHAVKNYDSIEAFKIIFNKIYQIKPKIKKDLILDEIFLKVHATFHLYYFLTFLINKRFKFAIEEIKYFFKYKKVIYKDLYIFIRYALRNKKEVKRTFKKESLEIFRNLEGKELIIYGGGNHTLLLFKQFKILRTLNIRIIVDKDKSKWGMKINGILIVSPEEILNYGNHIIISSYKYNNEIKKELEKKYSMEDLIIHDLYQDKYNNDMVSADAMLSLDAYQNYRNCLVNR</sequence>
<dbReference type="KEGG" id="ant:Arnit_2939"/>
<evidence type="ECO:0000259" key="1">
    <source>
        <dbReference type="Pfam" id="PF13524"/>
    </source>
</evidence>
<dbReference type="STRING" id="572480.Arnit_2939"/>
<gene>
    <name evidence="2" type="ordered locus">Arnit_2939</name>
</gene>
<dbReference type="OrthoDB" id="9791241at2"/>
<protein>
    <recommendedName>
        <fullName evidence="1">Spore protein YkvP/CgeB glycosyl transferase-like domain-containing protein</fullName>
    </recommendedName>
</protein>
<feature type="domain" description="Spore protein YkvP/CgeB glycosyl transferase-like" evidence="1">
    <location>
        <begin position="173"/>
        <end position="307"/>
    </location>
</feature>
<dbReference type="eggNOG" id="COG4641">
    <property type="taxonomic scope" value="Bacteria"/>
</dbReference>
<dbReference type="AlphaFoldDB" id="D5V7G7"/>
<evidence type="ECO:0000313" key="3">
    <source>
        <dbReference type="Proteomes" id="UP000000939"/>
    </source>
</evidence>
<keyword evidence="3" id="KW-1185">Reference proteome</keyword>
<evidence type="ECO:0000313" key="2">
    <source>
        <dbReference type="EMBL" id="ADG94587.1"/>
    </source>
</evidence>
<dbReference type="EMBL" id="CP001999">
    <property type="protein sequence ID" value="ADG94587.1"/>
    <property type="molecule type" value="Genomic_DNA"/>
</dbReference>
<dbReference type="Proteomes" id="UP000000939">
    <property type="component" value="Chromosome"/>
</dbReference>
<dbReference type="InterPro" id="IPR055259">
    <property type="entry name" value="YkvP/CgeB_Glyco_trans-like"/>
</dbReference>
<reference evidence="2 3" key="1">
    <citation type="journal article" date="2010" name="Stand. Genomic Sci.">
        <title>Complete genome sequence of Arcobacter nitrofigilis type strain (CI).</title>
        <authorList>
            <person name="Pati A."/>
            <person name="Gronow S."/>
            <person name="Lapidus A."/>
            <person name="Copeland A."/>
            <person name="Glavina Del Rio T."/>
            <person name="Nolan M."/>
            <person name="Lucas S."/>
            <person name="Tice H."/>
            <person name="Cheng J.F."/>
            <person name="Han C."/>
            <person name="Chertkov O."/>
            <person name="Bruce D."/>
            <person name="Tapia R."/>
            <person name="Goodwin L."/>
            <person name="Pitluck S."/>
            <person name="Liolios K."/>
            <person name="Ivanova N."/>
            <person name="Mavromatis K."/>
            <person name="Chen A."/>
            <person name="Palaniappan K."/>
            <person name="Land M."/>
            <person name="Hauser L."/>
            <person name="Chang Y.J."/>
            <person name="Jeffries C.D."/>
            <person name="Detter J.C."/>
            <person name="Rohde M."/>
            <person name="Goker M."/>
            <person name="Bristow J."/>
            <person name="Eisen J.A."/>
            <person name="Markowitz V."/>
            <person name="Hugenholtz P."/>
            <person name="Klenk H.P."/>
            <person name="Kyrpides N.C."/>
        </authorList>
    </citation>
    <scope>NUCLEOTIDE SEQUENCE [LARGE SCALE GENOMIC DNA]</scope>
    <source>
        <strain evidence="3">ATCC 33309 / DSM 7299 / CCUG 15893 / LMG 7604 / NCTC 12251 / CI</strain>
    </source>
</reference>
<accession>D5V7G7</accession>
<dbReference type="Gene3D" id="3.40.50.720">
    <property type="entry name" value="NAD(P)-binding Rossmann-like Domain"/>
    <property type="match status" value="1"/>
</dbReference>
<dbReference type="HOGENOM" id="CLU_599500_0_0_7"/>
<dbReference type="RefSeq" id="WP_013136732.1">
    <property type="nucleotide sequence ID" value="NC_014166.1"/>
</dbReference>
<organism evidence="2 3">
    <name type="scientific">Arcobacter nitrofigilis (strain ATCC 33309 / DSM 7299 / CCUG 15893 / LMG 7604 / NCTC 12251 / CI)</name>
    <name type="common">Campylobacter nitrofigilis</name>
    <dbReference type="NCBI Taxonomy" id="572480"/>
    <lineage>
        <taxon>Bacteria</taxon>
        <taxon>Pseudomonadati</taxon>
        <taxon>Campylobacterota</taxon>
        <taxon>Epsilonproteobacteria</taxon>
        <taxon>Campylobacterales</taxon>
        <taxon>Arcobacteraceae</taxon>
        <taxon>Arcobacter</taxon>
    </lineage>
</organism>
<proteinExistence type="predicted"/>
<name>D5V7G7_ARCNC</name>
<dbReference type="Pfam" id="PF13524">
    <property type="entry name" value="Glyco_trans_1_2"/>
    <property type="match status" value="1"/>
</dbReference>